<feature type="region of interest" description="Disordered" evidence="6">
    <location>
        <begin position="89"/>
        <end position="153"/>
    </location>
</feature>
<feature type="region of interest" description="Disordered" evidence="6">
    <location>
        <begin position="1"/>
        <end position="58"/>
    </location>
</feature>
<evidence type="ECO:0000256" key="4">
    <source>
        <dbReference type="ARBA" id="ARBA00023242"/>
    </source>
</evidence>
<dbReference type="Proteomes" id="UP000091857">
    <property type="component" value="Chromosome 12"/>
</dbReference>
<proteinExistence type="inferred from homology"/>
<dbReference type="Gramene" id="Manes.12G074900.1.v8.1">
    <property type="protein sequence ID" value="Manes.12G074900.1.v8.1.CDS"/>
    <property type="gene ID" value="Manes.12G074900.v8.1"/>
</dbReference>
<dbReference type="InterPro" id="IPR009071">
    <property type="entry name" value="HMG_box_dom"/>
</dbReference>
<dbReference type="GO" id="GO:0003682">
    <property type="term" value="F:chromatin binding"/>
    <property type="evidence" value="ECO:0007669"/>
    <property type="project" value="UniProtKB-ARBA"/>
</dbReference>
<evidence type="ECO:0000256" key="1">
    <source>
        <dbReference type="ARBA" id="ARBA00004123"/>
    </source>
</evidence>
<comment type="similarity">
    <text evidence="2">Belongs to the HMGB family.</text>
</comment>
<sequence>MDPLKSKAMRGPRTAVIAHKKLDAEKLKARKAGTKTTKEKGSKKNSARKDPDAPKRPPSAFLVFMEEFRKSFKENFPENKSVSVVVKAGGAKWKSMSDSEKAPYAEKASRKKAEYEKAVEAYEKQKLSHSGDNEESEKSTSEIHDDAEQEASS</sequence>
<dbReference type="AlphaFoldDB" id="A0A2C9UWF0"/>
<feature type="compositionally biased region" description="Basic and acidic residues" evidence="6">
    <location>
        <begin position="36"/>
        <end position="55"/>
    </location>
</feature>
<dbReference type="Pfam" id="PF00505">
    <property type="entry name" value="HMG_box"/>
    <property type="match status" value="1"/>
</dbReference>
<keyword evidence="3 5" id="KW-0238">DNA-binding</keyword>
<evidence type="ECO:0000256" key="3">
    <source>
        <dbReference type="ARBA" id="ARBA00023125"/>
    </source>
</evidence>
<keyword evidence="9" id="KW-1185">Reference proteome</keyword>
<evidence type="ECO:0000259" key="7">
    <source>
        <dbReference type="PROSITE" id="PS50118"/>
    </source>
</evidence>
<dbReference type="PANTHER" id="PTHR46261">
    <property type="entry name" value="HIGH MOBILITY GROUP B PROTEIN 4-RELATED"/>
    <property type="match status" value="1"/>
</dbReference>
<feature type="domain" description="HMG box" evidence="7">
    <location>
        <begin position="54"/>
        <end position="123"/>
    </location>
</feature>
<evidence type="ECO:0000256" key="6">
    <source>
        <dbReference type="SAM" id="MobiDB-lite"/>
    </source>
</evidence>
<name>A0A2C9UWF0_MANES</name>
<organism evidence="8 9">
    <name type="scientific">Manihot esculenta</name>
    <name type="common">Cassava</name>
    <name type="synonym">Jatropha manihot</name>
    <dbReference type="NCBI Taxonomy" id="3983"/>
    <lineage>
        <taxon>Eukaryota</taxon>
        <taxon>Viridiplantae</taxon>
        <taxon>Streptophyta</taxon>
        <taxon>Embryophyta</taxon>
        <taxon>Tracheophyta</taxon>
        <taxon>Spermatophyta</taxon>
        <taxon>Magnoliopsida</taxon>
        <taxon>eudicotyledons</taxon>
        <taxon>Gunneridae</taxon>
        <taxon>Pentapetalae</taxon>
        <taxon>rosids</taxon>
        <taxon>fabids</taxon>
        <taxon>Malpighiales</taxon>
        <taxon>Euphorbiaceae</taxon>
        <taxon>Crotonoideae</taxon>
        <taxon>Manihoteae</taxon>
        <taxon>Manihot</taxon>
    </lineage>
</organism>
<dbReference type="PANTHER" id="PTHR46261:SF32">
    <property type="entry name" value="HIGH MOBILITY GROUP B PROTEIN 3-LIKE"/>
    <property type="match status" value="1"/>
</dbReference>
<dbReference type="GO" id="GO:0000785">
    <property type="term" value="C:chromatin"/>
    <property type="evidence" value="ECO:0007669"/>
    <property type="project" value="UniProtKB-ARBA"/>
</dbReference>
<evidence type="ECO:0000313" key="9">
    <source>
        <dbReference type="Proteomes" id="UP000091857"/>
    </source>
</evidence>
<dbReference type="CDD" id="cd22005">
    <property type="entry name" value="HMG-box_AtHMGB1-like"/>
    <property type="match status" value="1"/>
</dbReference>
<evidence type="ECO:0000256" key="2">
    <source>
        <dbReference type="ARBA" id="ARBA00008774"/>
    </source>
</evidence>
<dbReference type="GO" id="GO:0030527">
    <property type="term" value="F:structural constituent of chromatin"/>
    <property type="evidence" value="ECO:0007669"/>
    <property type="project" value="UniProtKB-ARBA"/>
</dbReference>
<dbReference type="InterPro" id="IPR031061">
    <property type="entry name" value="HMGB_plant"/>
</dbReference>
<evidence type="ECO:0000313" key="8">
    <source>
        <dbReference type="EMBL" id="OAY35130.1"/>
    </source>
</evidence>
<feature type="compositionally biased region" description="Basic and acidic residues" evidence="6">
    <location>
        <begin position="95"/>
        <end position="146"/>
    </location>
</feature>
<dbReference type="OrthoDB" id="850649at2759"/>
<dbReference type="STRING" id="3983.A0A2C9UWF0"/>
<evidence type="ECO:0000256" key="5">
    <source>
        <dbReference type="PROSITE-ProRule" id="PRU00267"/>
    </source>
</evidence>
<keyword evidence="4 5" id="KW-0539">Nucleus</keyword>
<comment type="subcellular location">
    <subcellularLocation>
        <location evidence="1">Nucleus</location>
    </subcellularLocation>
</comment>
<dbReference type="EMBL" id="CM004398">
    <property type="protein sequence ID" value="OAY35130.1"/>
    <property type="molecule type" value="Genomic_DNA"/>
</dbReference>
<dbReference type="GO" id="GO:0006325">
    <property type="term" value="P:chromatin organization"/>
    <property type="evidence" value="ECO:0007669"/>
    <property type="project" value="UniProtKB-ARBA"/>
</dbReference>
<accession>A0A2C9UWF0</accession>
<dbReference type="GO" id="GO:0003677">
    <property type="term" value="F:DNA binding"/>
    <property type="evidence" value="ECO:0007669"/>
    <property type="project" value="UniProtKB-UniRule"/>
</dbReference>
<dbReference type="Gene3D" id="1.10.30.10">
    <property type="entry name" value="High mobility group box domain"/>
    <property type="match status" value="1"/>
</dbReference>
<gene>
    <name evidence="8" type="ORF">MANES_12G074900v8</name>
</gene>
<comment type="caution">
    <text evidence="8">The sequence shown here is derived from an EMBL/GenBank/DDBJ whole genome shotgun (WGS) entry which is preliminary data.</text>
</comment>
<dbReference type="PROSITE" id="PS50118">
    <property type="entry name" value="HMG_BOX_2"/>
    <property type="match status" value="1"/>
</dbReference>
<protein>
    <recommendedName>
        <fullName evidence="7">HMG box domain-containing protein</fullName>
    </recommendedName>
</protein>
<dbReference type="SUPFAM" id="SSF47095">
    <property type="entry name" value="HMG-box"/>
    <property type="match status" value="1"/>
</dbReference>
<dbReference type="InterPro" id="IPR036910">
    <property type="entry name" value="HMG_box_dom_sf"/>
</dbReference>
<feature type="DNA-binding region" description="HMG box" evidence="5">
    <location>
        <begin position="54"/>
        <end position="123"/>
    </location>
</feature>
<dbReference type="GO" id="GO:0005634">
    <property type="term" value="C:nucleus"/>
    <property type="evidence" value="ECO:0007669"/>
    <property type="project" value="UniProtKB-SubCell"/>
</dbReference>
<reference evidence="9" key="1">
    <citation type="journal article" date="2016" name="Nat. Biotechnol.">
        <title>Sequencing wild and cultivated cassava and related species reveals extensive interspecific hybridization and genetic diversity.</title>
        <authorList>
            <person name="Bredeson J.V."/>
            <person name="Lyons J.B."/>
            <person name="Prochnik S.E."/>
            <person name="Wu G.A."/>
            <person name="Ha C.M."/>
            <person name="Edsinger-Gonzales E."/>
            <person name="Grimwood J."/>
            <person name="Schmutz J."/>
            <person name="Rabbi I.Y."/>
            <person name="Egesi C."/>
            <person name="Nauluvula P."/>
            <person name="Lebot V."/>
            <person name="Ndunguru J."/>
            <person name="Mkamilo G."/>
            <person name="Bart R.S."/>
            <person name="Setter T.L."/>
            <person name="Gleadow R.M."/>
            <person name="Kulakow P."/>
            <person name="Ferguson M.E."/>
            <person name="Rounsley S."/>
            <person name="Rokhsar D.S."/>
        </authorList>
    </citation>
    <scope>NUCLEOTIDE SEQUENCE [LARGE SCALE GENOMIC DNA]</scope>
    <source>
        <strain evidence="9">cv. AM560-2</strain>
    </source>
</reference>
<dbReference type="SMART" id="SM00398">
    <property type="entry name" value="HMG"/>
    <property type="match status" value="1"/>
</dbReference>